<evidence type="ECO:0000256" key="1">
    <source>
        <dbReference type="SAM" id="MobiDB-lite"/>
    </source>
</evidence>
<sequence>MPAFATRTGVVGRPGCRGRGGRRWAPSRATGGSVYRGETKALLRSLVTRQALKTLLHYLEETNPQLHYFLHAHVVEHPLKMDGSSEDWLTELAATPLTKVRDPRRSTAPTMEAEAAVKGEKEVSPRDLAERILELRAQIAQEVAEDAELMPGFNDAVLRRALAKTILDVPVDDDK</sequence>
<protein>
    <submittedName>
        <fullName evidence="2">Uncharacterized protein</fullName>
    </submittedName>
</protein>
<name>A0A8S1J382_9CHLO</name>
<feature type="compositionally biased region" description="Low complexity" evidence="1">
    <location>
        <begin position="1"/>
        <end position="14"/>
    </location>
</feature>
<dbReference type="SUPFAM" id="SSF158615">
    <property type="entry name" value="RbcX-like"/>
    <property type="match status" value="1"/>
</dbReference>
<dbReference type="OrthoDB" id="536836at2759"/>
<keyword evidence="3" id="KW-1185">Reference proteome</keyword>
<dbReference type="Gene3D" id="1.10.1200.210">
    <property type="entry name" value="Chaperonin-like RbcX"/>
    <property type="match status" value="1"/>
</dbReference>
<evidence type="ECO:0000313" key="2">
    <source>
        <dbReference type="EMBL" id="CAD7701607.1"/>
    </source>
</evidence>
<comment type="caution">
    <text evidence="2">The sequence shown here is derived from an EMBL/GenBank/DDBJ whole genome shotgun (WGS) entry which is preliminary data.</text>
</comment>
<organism evidence="2 3">
    <name type="scientific">Ostreobium quekettii</name>
    <dbReference type="NCBI Taxonomy" id="121088"/>
    <lineage>
        <taxon>Eukaryota</taxon>
        <taxon>Viridiplantae</taxon>
        <taxon>Chlorophyta</taxon>
        <taxon>core chlorophytes</taxon>
        <taxon>Ulvophyceae</taxon>
        <taxon>TCBD clade</taxon>
        <taxon>Bryopsidales</taxon>
        <taxon>Ostreobineae</taxon>
        <taxon>Ostreobiaceae</taxon>
        <taxon>Ostreobium</taxon>
    </lineage>
</organism>
<feature type="region of interest" description="Disordered" evidence="1">
    <location>
        <begin position="1"/>
        <end position="30"/>
    </location>
</feature>
<dbReference type="Proteomes" id="UP000708148">
    <property type="component" value="Unassembled WGS sequence"/>
</dbReference>
<dbReference type="InterPro" id="IPR038052">
    <property type="entry name" value="Chaperonin_RbcX_sf"/>
</dbReference>
<dbReference type="AlphaFoldDB" id="A0A8S1J382"/>
<proteinExistence type="predicted"/>
<reference evidence="2" key="1">
    <citation type="submission" date="2020-12" db="EMBL/GenBank/DDBJ databases">
        <authorList>
            <person name="Iha C."/>
        </authorList>
    </citation>
    <scope>NUCLEOTIDE SEQUENCE</scope>
</reference>
<dbReference type="EMBL" id="CAJHUC010001583">
    <property type="protein sequence ID" value="CAD7701607.1"/>
    <property type="molecule type" value="Genomic_DNA"/>
</dbReference>
<evidence type="ECO:0000313" key="3">
    <source>
        <dbReference type="Proteomes" id="UP000708148"/>
    </source>
</evidence>
<gene>
    <name evidence="2" type="ORF">OSTQU699_LOCUS6964</name>
</gene>
<accession>A0A8S1J382</accession>